<feature type="domain" description="Serpin" evidence="3">
    <location>
        <begin position="68"/>
        <end position="437"/>
    </location>
</feature>
<keyword evidence="2" id="KW-0732">Signal</keyword>
<accession>A0A1I5YL82</accession>
<organism evidence="4 5">
    <name type="scientific">Butyrivibrio proteoclasticus</name>
    <dbReference type="NCBI Taxonomy" id="43305"/>
    <lineage>
        <taxon>Bacteria</taxon>
        <taxon>Bacillati</taxon>
        <taxon>Bacillota</taxon>
        <taxon>Clostridia</taxon>
        <taxon>Lachnospirales</taxon>
        <taxon>Lachnospiraceae</taxon>
        <taxon>Butyrivibrio</taxon>
    </lineage>
</organism>
<dbReference type="EMBL" id="FOXO01000049">
    <property type="protein sequence ID" value="SFQ44953.1"/>
    <property type="molecule type" value="Genomic_DNA"/>
</dbReference>
<dbReference type="InterPro" id="IPR023796">
    <property type="entry name" value="Serpin_dom"/>
</dbReference>
<proteinExistence type="inferred from homology"/>
<protein>
    <submittedName>
        <fullName evidence="4">Serpin B</fullName>
    </submittedName>
</protein>
<dbReference type="RefSeq" id="WP_074892002.1">
    <property type="nucleotide sequence ID" value="NZ_FOXO01000049.1"/>
</dbReference>
<gene>
    <name evidence="4" type="ORF">SAMN04487928_14913</name>
</gene>
<dbReference type="InterPro" id="IPR042185">
    <property type="entry name" value="Serpin_sf_2"/>
</dbReference>
<evidence type="ECO:0000259" key="3">
    <source>
        <dbReference type="SMART" id="SM00093"/>
    </source>
</evidence>
<dbReference type="InterPro" id="IPR000215">
    <property type="entry name" value="Serpin_fam"/>
</dbReference>
<feature type="signal peptide" evidence="2">
    <location>
        <begin position="1"/>
        <end position="25"/>
    </location>
</feature>
<dbReference type="AlphaFoldDB" id="A0A1I5YL82"/>
<dbReference type="Gene3D" id="2.30.39.10">
    <property type="entry name" value="Alpha-1-antitrypsin, domain 1"/>
    <property type="match status" value="1"/>
</dbReference>
<sequence length="437" mass="48629">MKKRIISAILSILVVTCIISGCGYTETQGSTQVTSQKDEISVSDENTTDATNTPISEIPEVDINMDFNSSLIDFIEKYGFSDKNYMISPTSFRAALALAVAGADNETKNELLKAMGFNSMDELISWYEGVTASVDSYNEWLKTAQDEFNEYRDYYGGDAQAPDGAFDLENSIWRNTKSSGELSKKYIEYVKETFGATAENVSEKKITDTVNSWINDNTNGLIPSISNDLSYADLILVNTLYLRTSWVNDFFEPATQEGDFKTLSGETVKKDFMSQQDKFRYYEDENGKFVVLPMNGGINAVFILGEVDDVASKIANASVEEVAVKLPKFESETSFSENQLIDFCVARGAEQAFTQDADFSLMSDEMQLFVSDIIQKTKIKVDEKGIEAAAATAVIMTEGCALEEPEVKEFIADQPFKYMILTDGETPELLFYGQLVE</sequence>
<dbReference type="SMART" id="SM00093">
    <property type="entry name" value="SERPIN"/>
    <property type="match status" value="1"/>
</dbReference>
<evidence type="ECO:0000313" key="4">
    <source>
        <dbReference type="EMBL" id="SFQ44953.1"/>
    </source>
</evidence>
<dbReference type="PANTHER" id="PTHR11461:SF211">
    <property type="entry name" value="GH10112P-RELATED"/>
    <property type="match status" value="1"/>
</dbReference>
<reference evidence="5" key="1">
    <citation type="submission" date="2016-10" db="EMBL/GenBank/DDBJ databases">
        <authorList>
            <person name="Varghese N."/>
            <person name="Submissions S."/>
        </authorList>
    </citation>
    <scope>NUCLEOTIDE SEQUENCE [LARGE SCALE GENOMIC DNA]</scope>
    <source>
        <strain evidence="5">P18</strain>
    </source>
</reference>
<keyword evidence="5" id="KW-1185">Reference proteome</keyword>
<evidence type="ECO:0000256" key="1">
    <source>
        <dbReference type="RuleBase" id="RU000411"/>
    </source>
</evidence>
<comment type="similarity">
    <text evidence="1">Belongs to the serpin family.</text>
</comment>
<dbReference type="GO" id="GO:0004867">
    <property type="term" value="F:serine-type endopeptidase inhibitor activity"/>
    <property type="evidence" value="ECO:0007669"/>
    <property type="project" value="InterPro"/>
</dbReference>
<dbReference type="Gene3D" id="3.30.497.10">
    <property type="entry name" value="Antithrombin, subunit I, domain 2"/>
    <property type="match status" value="1"/>
</dbReference>
<dbReference type="Pfam" id="PF00079">
    <property type="entry name" value="Serpin"/>
    <property type="match status" value="1"/>
</dbReference>
<dbReference type="InterPro" id="IPR036186">
    <property type="entry name" value="Serpin_sf"/>
</dbReference>
<dbReference type="SUPFAM" id="SSF56574">
    <property type="entry name" value="Serpins"/>
    <property type="match status" value="1"/>
</dbReference>
<dbReference type="InterPro" id="IPR042178">
    <property type="entry name" value="Serpin_sf_1"/>
</dbReference>
<feature type="chain" id="PRO_5038729512" evidence="2">
    <location>
        <begin position="26"/>
        <end position="437"/>
    </location>
</feature>
<evidence type="ECO:0000256" key="2">
    <source>
        <dbReference type="SAM" id="SignalP"/>
    </source>
</evidence>
<dbReference type="PANTHER" id="PTHR11461">
    <property type="entry name" value="SERINE PROTEASE INHIBITOR, SERPIN"/>
    <property type="match status" value="1"/>
</dbReference>
<dbReference type="PROSITE" id="PS51257">
    <property type="entry name" value="PROKAR_LIPOPROTEIN"/>
    <property type="match status" value="1"/>
</dbReference>
<name>A0A1I5YL82_9FIRM</name>
<dbReference type="Proteomes" id="UP000182624">
    <property type="component" value="Unassembled WGS sequence"/>
</dbReference>
<evidence type="ECO:0000313" key="5">
    <source>
        <dbReference type="Proteomes" id="UP000182624"/>
    </source>
</evidence>
<dbReference type="GO" id="GO:0005615">
    <property type="term" value="C:extracellular space"/>
    <property type="evidence" value="ECO:0007669"/>
    <property type="project" value="InterPro"/>
</dbReference>